<organism evidence="2 3">
    <name type="scientific">Serratia aquatilis</name>
    <dbReference type="NCBI Taxonomy" id="1737515"/>
    <lineage>
        <taxon>Bacteria</taxon>
        <taxon>Pseudomonadati</taxon>
        <taxon>Pseudomonadota</taxon>
        <taxon>Gammaproteobacteria</taxon>
        <taxon>Enterobacterales</taxon>
        <taxon>Yersiniaceae</taxon>
        <taxon>Serratia</taxon>
    </lineage>
</organism>
<comment type="caution">
    <text evidence="2">The sequence shown here is derived from an EMBL/GenBank/DDBJ whole genome shotgun (WGS) entry which is preliminary data.</text>
</comment>
<sequence>MKYVLIALLIAPLTVTASNLEKWTMIDNSIPVLRNSDPNTPVEIMLGNENREVVAIIDKRGPGIPETICYNDGEARGVHPIGFYVINDKKVKMLGYCVSGDGIIIPETKEGKDYIHGLVWSGVPVTIDMLNGTKLSYPASDIEDLKSKIK</sequence>
<evidence type="ECO:0000313" key="2">
    <source>
        <dbReference type="EMBL" id="MFC0225702.1"/>
    </source>
</evidence>
<reference evidence="2 3" key="1">
    <citation type="submission" date="2024-09" db="EMBL/GenBank/DDBJ databases">
        <authorList>
            <person name="Sun Q."/>
            <person name="Mori K."/>
        </authorList>
    </citation>
    <scope>NUCLEOTIDE SEQUENCE [LARGE SCALE GENOMIC DNA]</scope>
    <source>
        <strain evidence="2 3">CCM 8626</strain>
    </source>
</reference>
<feature type="chain" id="PRO_5046476548" evidence="1">
    <location>
        <begin position="18"/>
        <end position="150"/>
    </location>
</feature>
<name>A0ABV6E9Q3_9GAMM</name>
<dbReference type="RefSeq" id="WP_380673238.1">
    <property type="nucleotide sequence ID" value="NZ_CP173186.1"/>
</dbReference>
<protein>
    <submittedName>
        <fullName evidence="2">Uncharacterized protein</fullName>
    </submittedName>
</protein>
<proteinExistence type="predicted"/>
<accession>A0ABV6E9Q3</accession>
<gene>
    <name evidence="2" type="ORF">ACFFJ3_04140</name>
</gene>
<keyword evidence="3" id="KW-1185">Reference proteome</keyword>
<keyword evidence="1" id="KW-0732">Signal</keyword>
<feature type="signal peptide" evidence="1">
    <location>
        <begin position="1"/>
        <end position="17"/>
    </location>
</feature>
<evidence type="ECO:0000256" key="1">
    <source>
        <dbReference type="SAM" id="SignalP"/>
    </source>
</evidence>
<dbReference type="Proteomes" id="UP001589792">
    <property type="component" value="Unassembled WGS sequence"/>
</dbReference>
<dbReference type="EMBL" id="JBHLXG010000003">
    <property type="protein sequence ID" value="MFC0225702.1"/>
    <property type="molecule type" value="Genomic_DNA"/>
</dbReference>
<evidence type="ECO:0000313" key="3">
    <source>
        <dbReference type="Proteomes" id="UP001589792"/>
    </source>
</evidence>